<feature type="non-terminal residue" evidence="3">
    <location>
        <position position="254"/>
    </location>
</feature>
<organism evidence="3 4">
    <name type="scientific">Batillaria attramentaria</name>
    <dbReference type="NCBI Taxonomy" id="370345"/>
    <lineage>
        <taxon>Eukaryota</taxon>
        <taxon>Metazoa</taxon>
        <taxon>Spiralia</taxon>
        <taxon>Lophotrochozoa</taxon>
        <taxon>Mollusca</taxon>
        <taxon>Gastropoda</taxon>
        <taxon>Caenogastropoda</taxon>
        <taxon>Sorbeoconcha</taxon>
        <taxon>Cerithioidea</taxon>
        <taxon>Batillariidae</taxon>
        <taxon>Batillaria</taxon>
    </lineage>
</organism>
<keyword evidence="4" id="KW-1185">Reference proteome</keyword>
<evidence type="ECO:0000313" key="4">
    <source>
        <dbReference type="Proteomes" id="UP001519460"/>
    </source>
</evidence>
<evidence type="ECO:0000256" key="1">
    <source>
        <dbReference type="SAM" id="Coils"/>
    </source>
</evidence>
<feature type="non-terminal residue" evidence="3">
    <location>
        <position position="1"/>
    </location>
</feature>
<proteinExistence type="predicted"/>
<evidence type="ECO:0000313" key="3">
    <source>
        <dbReference type="EMBL" id="KAK7467988.1"/>
    </source>
</evidence>
<name>A0ABD0JBV7_9CAEN</name>
<reference evidence="3 4" key="1">
    <citation type="journal article" date="2023" name="Sci. Data">
        <title>Genome assembly of the Korean intertidal mud-creeper Batillaria attramentaria.</title>
        <authorList>
            <person name="Patra A.K."/>
            <person name="Ho P.T."/>
            <person name="Jun S."/>
            <person name="Lee S.J."/>
            <person name="Kim Y."/>
            <person name="Won Y.J."/>
        </authorList>
    </citation>
    <scope>NUCLEOTIDE SEQUENCE [LARGE SCALE GENOMIC DNA]</scope>
    <source>
        <strain evidence="3">Wonlab-2016</strain>
    </source>
</reference>
<evidence type="ECO:0000256" key="2">
    <source>
        <dbReference type="SAM" id="MobiDB-lite"/>
    </source>
</evidence>
<dbReference type="AlphaFoldDB" id="A0ABD0JBV7"/>
<sequence length="254" mass="29402">VLPVGDIAGRYHFTPPTRAVQSSVTEALVAKVTWDGDRERELRELTEARGRMDKRDREELEQRVQQMQEEQRAAEERVATLRGKLRQEKTKGDKRVADITRRYKEDKKRVEEQVMTFVIQVEDVHRQLLERQHHDEERLSDAIQRLFSQFNIRLLGTDCGLRFLFDAPVSQWVKVVEKQLEIQAVLSHLIPEDARQDVTWTEVTQYRPKAEDIDLRIGQPLPLPDTSAGQSDPVSEMPNAEHTVGNKGVEPRPP</sequence>
<gene>
    <name evidence="3" type="ORF">BaRGS_00036766</name>
</gene>
<feature type="region of interest" description="Disordered" evidence="2">
    <location>
        <begin position="214"/>
        <end position="254"/>
    </location>
</feature>
<keyword evidence="1" id="KW-0175">Coiled coil</keyword>
<dbReference type="EMBL" id="JACVVK020000527">
    <property type="protein sequence ID" value="KAK7467988.1"/>
    <property type="molecule type" value="Genomic_DNA"/>
</dbReference>
<dbReference type="Proteomes" id="UP001519460">
    <property type="component" value="Unassembled WGS sequence"/>
</dbReference>
<accession>A0ABD0JBV7</accession>
<protein>
    <submittedName>
        <fullName evidence="3">Uncharacterized protein</fullName>
    </submittedName>
</protein>
<comment type="caution">
    <text evidence="3">The sequence shown here is derived from an EMBL/GenBank/DDBJ whole genome shotgun (WGS) entry which is preliminary data.</text>
</comment>
<feature type="coiled-coil region" evidence="1">
    <location>
        <begin position="50"/>
        <end position="91"/>
    </location>
</feature>